<evidence type="ECO:0000256" key="1">
    <source>
        <dbReference type="SAM" id="Phobius"/>
    </source>
</evidence>
<feature type="transmembrane region" description="Helical" evidence="1">
    <location>
        <begin position="70"/>
        <end position="93"/>
    </location>
</feature>
<dbReference type="Pfam" id="PF10328">
    <property type="entry name" value="7TM_GPCR_Srx"/>
    <property type="match status" value="1"/>
</dbReference>
<keyword evidence="1" id="KW-1133">Transmembrane helix</keyword>
<dbReference type="InterPro" id="IPR019430">
    <property type="entry name" value="7TM_GPCR_serpentine_rcpt_Srx"/>
</dbReference>
<name>A0A0C2FJJ5_9BILA</name>
<dbReference type="PANTHER" id="PTHR23017">
    <property type="entry name" value="SERPENTINE RECEPTOR, CLASS X"/>
    <property type="match status" value="1"/>
</dbReference>
<protein>
    <recommendedName>
        <fullName evidence="2">7TM GPCR serpentine receptor class x (Srx) domain-containing protein</fullName>
    </recommendedName>
</protein>
<proteinExistence type="predicted"/>
<dbReference type="Proteomes" id="UP000054047">
    <property type="component" value="Unassembled WGS sequence"/>
</dbReference>
<keyword evidence="1" id="KW-0472">Membrane</keyword>
<keyword evidence="4" id="KW-1185">Reference proteome</keyword>
<gene>
    <name evidence="3" type="ORF">ANCDUO_23035</name>
</gene>
<reference evidence="3 4" key="1">
    <citation type="submission" date="2013-12" db="EMBL/GenBank/DDBJ databases">
        <title>Draft genome of the parsitic nematode Ancylostoma duodenale.</title>
        <authorList>
            <person name="Mitreva M."/>
        </authorList>
    </citation>
    <scope>NUCLEOTIDE SEQUENCE [LARGE SCALE GENOMIC DNA]</scope>
    <source>
        <strain evidence="3 4">Zhejiang</strain>
    </source>
</reference>
<sequence length="119" mass="13725">MHDQDSVNLTLCGCDFFFDHEYRVWSFGSEPCNYGHPLNCKLQNILAREANNDKSAHQNNDMSRRQRKELLFFTQAFMNSLIYAIMLICLHLISRVVRTDFGLFLCTTFIWGLSHAGGG</sequence>
<keyword evidence="1" id="KW-0812">Transmembrane</keyword>
<dbReference type="AlphaFoldDB" id="A0A0C2FJJ5"/>
<evidence type="ECO:0000313" key="4">
    <source>
        <dbReference type="Proteomes" id="UP000054047"/>
    </source>
</evidence>
<dbReference type="OrthoDB" id="5830666at2759"/>
<accession>A0A0C2FJJ5</accession>
<dbReference type="PANTHER" id="PTHR23017:SF3">
    <property type="entry name" value="G-PROTEIN COUPLED RECEPTORS FAMILY 1 PROFILE DOMAIN-CONTAINING PROTEIN"/>
    <property type="match status" value="1"/>
</dbReference>
<evidence type="ECO:0000259" key="2">
    <source>
        <dbReference type="Pfam" id="PF10328"/>
    </source>
</evidence>
<feature type="domain" description="7TM GPCR serpentine receptor class x (Srx)" evidence="2">
    <location>
        <begin position="53"/>
        <end position="116"/>
    </location>
</feature>
<organism evidence="3 4">
    <name type="scientific">Ancylostoma duodenale</name>
    <dbReference type="NCBI Taxonomy" id="51022"/>
    <lineage>
        <taxon>Eukaryota</taxon>
        <taxon>Metazoa</taxon>
        <taxon>Ecdysozoa</taxon>
        <taxon>Nematoda</taxon>
        <taxon>Chromadorea</taxon>
        <taxon>Rhabditida</taxon>
        <taxon>Rhabditina</taxon>
        <taxon>Rhabditomorpha</taxon>
        <taxon>Strongyloidea</taxon>
        <taxon>Ancylostomatidae</taxon>
        <taxon>Ancylostomatinae</taxon>
        <taxon>Ancylostoma</taxon>
    </lineage>
</organism>
<evidence type="ECO:0000313" key="3">
    <source>
        <dbReference type="EMBL" id="KIH46909.1"/>
    </source>
</evidence>
<dbReference type="EMBL" id="KN768328">
    <property type="protein sequence ID" value="KIH46909.1"/>
    <property type="molecule type" value="Genomic_DNA"/>
</dbReference>